<evidence type="ECO:0000259" key="4">
    <source>
        <dbReference type="PROSITE" id="PS51272"/>
    </source>
</evidence>
<dbReference type="InterPro" id="IPR013378">
    <property type="entry name" value="InlB-like_B-rpt"/>
</dbReference>
<dbReference type="Pfam" id="PF09479">
    <property type="entry name" value="Flg_new"/>
    <property type="match status" value="2"/>
</dbReference>
<dbReference type="Pfam" id="PF22680">
    <property type="entry name" value="Glyco_hydro_123_N_2"/>
    <property type="match status" value="1"/>
</dbReference>
<keyword evidence="6" id="KW-1185">Reference proteome</keyword>
<feature type="domain" description="SLH" evidence="4">
    <location>
        <begin position="1385"/>
        <end position="1448"/>
    </location>
</feature>
<dbReference type="NCBIfam" id="TIGR02543">
    <property type="entry name" value="List_Bact_rpt"/>
    <property type="match status" value="2"/>
</dbReference>
<dbReference type="Proteomes" id="UP001519287">
    <property type="component" value="Unassembled WGS sequence"/>
</dbReference>
<dbReference type="InterPro" id="IPR042229">
    <property type="entry name" value="Listeria/Bacterioides_rpt_sf"/>
</dbReference>
<dbReference type="Pfam" id="PF00395">
    <property type="entry name" value="SLH"/>
    <property type="match status" value="2"/>
</dbReference>
<feature type="compositionally biased region" description="Pro residues" evidence="2">
    <location>
        <begin position="1144"/>
        <end position="1168"/>
    </location>
</feature>
<keyword evidence="3" id="KW-0732">Signal</keyword>
<proteinExistence type="predicted"/>
<dbReference type="Pfam" id="PF13320">
    <property type="entry name" value="GH123_cat"/>
    <property type="match status" value="1"/>
</dbReference>
<sequence>MQRTLVKRLSLFLCLVIFVVCIPQMAFAATASENRTIFLENEYLKLRIDDGSMGGTISSLIYKPQWLDLTGETVSTGGGLFRDRVPGIVELWKEPKSEVELFENTDEKVTALVRLVPSTMNKDVEIKKYITLRKGSSSIETKWEITNNGNENLSTFYFPWNNVIPERVMNSYMPSENLGLHKITDASPPSIEPSRNWIGAIDETKNVSISFIMDYNELAMQYQWRGIGFNTLEWIYNGFNLATGETWSTTYFTNVVPLKGTNTLAYASPEISVSINQWKNLKAGEKNSLAMEINAVEALGDVEIIIEITGPNDYVYTAPQPLKAKLNITKQAEIKWDWTPPTEGAYLLKASLYKDGIKQELGKSLQNPSSDIEIPLVAGTYDETETIFPAWPQKDDGGGEFEQRKISGGILSNNADMVVWSVPSLEKIFMDDIVDLENSTAQRGLTIELAKREREAVQIVLSPGEGKDILNSSVEFGKFKNEDGETLPEGSLKYNPVGYVFTKNGSRFDPNIRTGYWPDPLLETKNFDAIGGQNTPIWITAYAEPNVESGIYKGNVIIKSGTEEVITIPMSINVWPFSLPVASKLKTALDFRTGGNVDPKQADLYIDNFLEHRMSPRGAMGYVTAQSVRQDPDFIKFDANMEKLLEQGLTSFAIHRDTYLAPDIAKKIFAHLNEKGWDDMAYVYLTDEPTEETYPKWIEMADEWRKLVPDVKIMITTYPTEKLVSTVDIWTVPGMRDDPQEAKNALERGEELWWYHTDPPHPSANFLIDMPAVDARATFWQSWQAFLDKGYTGFLYAWSTWTGADPWTETGPFLSRNGLESQIYPSSDGPVNSIRWEVMRDGIEDYDYSYMLWELLQRVEKEMPGSVNQKEVVYAKNLIEFPAPLTDYVGQANIVEVTEKWRKEVAESIIFVIALLDGDTYAVTFDSIGGSAVNTANAMGGSAITAPETPTKAGYIFDGWYKEAELLTKWNFETDKVTGSMILYAKWIEGEAPVGATISATYDGVSIASGAVVLSGKELVITVAGIDIDSHTCAWSGAGTSGQTSDSITINPLDRMVDATCTVTELETETYKVTFNSIGGSDTAAISVPSGNAIVMPAAPIKSGYTFDGWYKDAELVHAWDFVTDKVTSDITLYAKWTRKTIPTPGPEPSPAPSTGPSPEPSPEPTPVPEIKVGDGQVTTSITVKPVTDGNGRAVATISETLLADSIAKATAEAEKQETKAGITVNIEVSTTTDAKAIGVDLTAEALKKFSEGKADVLTIQTSFGTMTFDKEAVAAISLQVEGTVTITATKVEDMTPEIREKVGDRPIVSFDIVGLDKEVTQFGRNATVTIPYQIKEGEDPNAIVAYYINSKGELKVVTNGKYDPSTKQITFKTPHFSKYAVGYNKVDFADVRDNAWYSNAVTFAAARGITEGTGNGRFGPVDDVTRAQALVMIMRAFGVSSEDNAENNFSDAGNTYYTGYLAAAKKLGITSGVGDNRFAPERQVTRQDLFVLVYNTLNNMDELPTATVGKDLSGFKDAGKVADYANKAVEQFVNADIISGSNGHILPEDSASRTQFVQILYNIMK</sequence>
<dbReference type="EMBL" id="JAGGLB010000005">
    <property type="protein sequence ID" value="MBP1990594.1"/>
    <property type="molecule type" value="Genomic_DNA"/>
</dbReference>
<dbReference type="Gene3D" id="2.60.40.4270">
    <property type="entry name" value="Listeria-Bacteroides repeat domain"/>
    <property type="match status" value="2"/>
</dbReference>
<dbReference type="PROSITE" id="PS51272">
    <property type="entry name" value="SLH"/>
    <property type="match status" value="3"/>
</dbReference>
<feature type="region of interest" description="Disordered" evidence="2">
    <location>
        <begin position="1140"/>
        <end position="1176"/>
    </location>
</feature>
<dbReference type="InterPro" id="IPR001119">
    <property type="entry name" value="SLH_dom"/>
</dbReference>
<dbReference type="InterPro" id="IPR053850">
    <property type="entry name" value="Glyco_hydro_123_N_2"/>
</dbReference>
<feature type="domain" description="SLH" evidence="4">
    <location>
        <begin position="1449"/>
        <end position="1508"/>
    </location>
</feature>
<comment type="caution">
    <text evidence="5">The sequence shown here is derived from an EMBL/GenBank/DDBJ whole genome shotgun (WGS) entry which is preliminary data.</text>
</comment>
<feature type="chain" id="PRO_5045913751" evidence="3">
    <location>
        <begin position="29"/>
        <end position="1566"/>
    </location>
</feature>
<feature type="signal peptide" evidence="3">
    <location>
        <begin position="1"/>
        <end position="28"/>
    </location>
</feature>
<comment type="subcellular location">
    <subcellularLocation>
        <location evidence="1">Cell envelope</location>
    </subcellularLocation>
</comment>
<evidence type="ECO:0000256" key="2">
    <source>
        <dbReference type="SAM" id="MobiDB-lite"/>
    </source>
</evidence>
<dbReference type="RefSeq" id="WP_209971351.1">
    <property type="nucleotide sequence ID" value="NZ_JAGGLB010000005.1"/>
</dbReference>
<protein>
    <submittedName>
        <fullName evidence="5">Repeat protein (TIGR02543 family)</fullName>
    </submittedName>
</protein>
<dbReference type="InterPro" id="IPR025150">
    <property type="entry name" value="GH123_cat"/>
</dbReference>
<gene>
    <name evidence="5" type="ORF">J2Z66_002200</name>
</gene>
<evidence type="ECO:0000313" key="5">
    <source>
        <dbReference type="EMBL" id="MBP1990594.1"/>
    </source>
</evidence>
<evidence type="ECO:0000256" key="1">
    <source>
        <dbReference type="ARBA" id="ARBA00004196"/>
    </source>
</evidence>
<evidence type="ECO:0000313" key="6">
    <source>
        <dbReference type="Proteomes" id="UP001519287"/>
    </source>
</evidence>
<evidence type="ECO:0000256" key="3">
    <source>
        <dbReference type="SAM" id="SignalP"/>
    </source>
</evidence>
<accession>A0ABS4ISP3</accession>
<organism evidence="5 6">
    <name type="scientific">Paenibacillus eucommiae</name>
    <dbReference type="NCBI Taxonomy" id="1355755"/>
    <lineage>
        <taxon>Bacteria</taxon>
        <taxon>Bacillati</taxon>
        <taxon>Bacillota</taxon>
        <taxon>Bacilli</taxon>
        <taxon>Bacillales</taxon>
        <taxon>Paenibacillaceae</taxon>
        <taxon>Paenibacillus</taxon>
    </lineage>
</organism>
<name>A0ABS4ISP3_9BACL</name>
<feature type="domain" description="SLH" evidence="4">
    <location>
        <begin position="1513"/>
        <end position="1566"/>
    </location>
</feature>
<reference evidence="5 6" key="1">
    <citation type="submission" date="2021-03" db="EMBL/GenBank/DDBJ databases">
        <title>Genomic Encyclopedia of Type Strains, Phase IV (KMG-IV): sequencing the most valuable type-strain genomes for metagenomic binning, comparative biology and taxonomic classification.</title>
        <authorList>
            <person name="Goeker M."/>
        </authorList>
    </citation>
    <scope>NUCLEOTIDE SEQUENCE [LARGE SCALE GENOMIC DNA]</scope>
    <source>
        <strain evidence="5 6">DSM 26048</strain>
    </source>
</reference>